<feature type="transmembrane region" description="Helical" evidence="1">
    <location>
        <begin position="93"/>
        <end position="111"/>
    </location>
</feature>
<keyword evidence="1" id="KW-0472">Membrane</keyword>
<protein>
    <recommendedName>
        <fullName evidence="4">Integral membrane protein</fullName>
    </recommendedName>
</protein>
<gene>
    <name evidence="2" type="ORF">LOSG293_320140</name>
</gene>
<evidence type="ECO:0000313" key="2">
    <source>
        <dbReference type="EMBL" id="GAK48481.1"/>
    </source>
</evidence>
<dbReference type="STRING" id="1291743.LOSG293_320140"/>
<evidence type="ECO:0008006" key="4">
    <source>
        <dbReference type="Google" id="ProtNLM"/>
    </source>
</evidence>
<keyword evidence="1" id="KW-0812">Transmembrane</keyword>
<dbReference type="EMBL" id="BBJM01000032">
    <property type="protein sequence ID" value="GAK48481.1"/>
    <property type="molecule type" value="Genomic_DNA"/>
</dbReference>
<feature type="transmembrane region" description="Helical" evidence="1">
    <location>
        <begin position="38"/>
        <end position="55"/>
    </location>
</feature>
<dbReference type="AlphaFoldDB" id="A0A081BKB3"/>
<dbReference type="RefSeq" id="WP_235786837.1">
    <property type="nucleotide sequence ID" value="NZ_BBAZ01000031.1"/>
</dbReference>
<evidence type="ECO:0000256" key="1">
    <source>
        <dbReference type="SAM" id="Phobius"/>
    </source>
</evidence>
<evidence type="ECO:0000313" key="3">
    <source>
        <dbReference type="Proteomes" id="UP000028700"/>
    </source>
</evidence>
<dbReference type="Proteomes" id="UP000028700">
    <property type="component" value="Unassembled WGS sequence"/>
</dbReference>
<dbReference type="eggNOG" id="ENOG5032NTX">
    <property type="taxonomic scope" value="Bacteria"/>
</dbReference>
<feature type="transmembrane region" description="Helical" evidence="1">
    <location>
        <begin position="67"/>
        <end position="87"/>
    </location>
</feature>
<name>A0A081BKB3_9LACO</name>
<sequence length="128" mass="14008">MQSNKRKLVLITVAAIVLFVVSNSLVFMFQAQQANTDVMIRSGVFVAVLYGWGLVRLLAGKRFAVPFMNFINSVYGMGFISNIALATTKLSGGIVPLVIILSLSGIVINIYDSILAKQFHQRQLALTD</sequence>
<accession>A0A081BKB3</accession>
<reference evidence="2" key="1">
    <citation type="journal article" date="2014" name="Genome Announc.">
        <title>Draft Genome Sequence of Lactobacillus oryzae Strain SG293T.</title>
        <authorList>
            <person name="Tanizawa Y."/>
            <person name="Fujisawa T."/>
            <person name="Mochizuki T."/>
            <person name="Kaminuma E."/>
            <person name="Nakamura Y."/>
            <person name="Tohno M."/>
        </authorList>
    </citation>
    <scope>NUCLEOTIDE SEQUENCE [LARGE SCALE GENOMIC DNA]</scope>
    <source>
        <strain evidence="2">SG293</strain>
    </source>
</reference>
<keyword evidence="3" id="KW-1185">Reference proteome</keyword>
<keyword evidence="1" id="KW-1133">Transmembrane helix</keyword>
<comment type="caution">
    <text evidence="2">The sequence shown here is derived from an EMBL/GenBank/DDBJ whole genome shotgun (WGS) entry which is preliminary data.</text>
</comment>
<organism evidence="2 3">
    <name type="scientific">Secundilactobacillus oryzae JCM 18671</name>
    <dbReference type="NCBI Taxonomy" id="1291743"/>
    <lineage>
        <taxon>Bacteria</taxon>
        <taxon>Bacillati</taxon>
        <taxon>Bacillota</taxon>
        <taxon>Bacilli</taxon>
        <taxon>Lactobacillales</taxon>
        <taxon>Lactobacillaceae</taxon>
        <taxon>Secundilactobacillus</taxon>
    </lineage>
</organism>
<proteinExistence type="predicted"/>